<reference evidence="2" key="1">
    <citation type="submission" date="2022-07" db="EMBL/GenBank/DDBJ databases">
        <title>Genome Sequence of Xylaria arbuscula.</title>
        <authorList>
            <person name="Buettner E."/>
        </authorList>
    </citation>
    <scope>NUCLEOTIDE SEQUENCE</scope>
    <source>
        <strain evidence="2">VT107</strain>
    </source>
</reference>
<dbReference type="Proteomes" id="UP001148614">
    <property type="component" value="Unassembled WGS sequence"/>
</dbReference>
<dbReference type="SUPFAM" id="SSF51735">
    <property type="entry name" value="NAD(P)-binding Rossmann-fold domains"/>
    <property type="match status" value="1"/>
</dbReference>
<dbReference type="PANTHER" id="PTHR43157">
    <property type="entry name" value="PHOSPHATIDYLINOSITOL-GLYCAN BIOSYNTHESIS CLASS F PROTEIN-RELATED"/>
    <property type="match status" value="1"/>
</dbReference>
<sequence length="238" mass="26278">MIAQGLSRAILSVRNLEIGNAARNELLTSWPKCDVEAREVDYESFASMMAFGVRASKLDRLDIVILIVGVKAMKFSLSKTGHEMNVQRTAEATGASSRLTFVSSEVHFWTPFNEKNAVSILERLDSEGSFKKSSAMERYSTSKLLGVLWTRELADKLDHKTIFVNYLNLGIRSTPLYRSDPTPGIGLALQMIAWSSTVGAHTLTNAVAYHYGEQGAYLSEQRVTSPSSFVMSAEGEKV</sequence>
<comment type="caution">
    <text evidence="2">The sequence shown here is derived from an EMBL/GenBank/DDBJ whole genome shotgun (WGS) entry which is preliminary data.</text>
</comment>
<dbReference type="EMBL" id="JANPWZ010000354">
    <property type="protein sequence ID" value="KAJ3577524.1"/>
    <property type="molecule type" value="Genomic_DNA"/>
</dbReference>
<dbReference type="AlphaFoldDB" id="A0A9W8TPR3"/>
<evidence type="ECO:0000256" key="1">
    <source>
        <dbReference type="ARBA" id="ARBA00023002"/>
    </source>
</evidence>
<dbReference type="VEuPathDB" id="FungiDB:F4678DRAFT_425379"/>
<evidence type="ECO:0000313" key="2">
    <source>
        <dbReference type="EMBL" id="KAJ3577524.1"/>
    </source>
</evidence>
<dbReference type="InterPro" id="IPR036291">
    <property type="entry name" value="NAD(P)-bd_dom_sf"/>
</dbReference>
<evidence type="ECO:0000313" key="3">
    <source>
        <dbReference type="Proteomes" id="UP001148614"/>
    </source>
</evidence>
<dbReference type="GO" id="GO:0016491">
    <property type="term" value="F:oxidoreductase activity"/>
    <property type="evidence" value="ECO:0007669"/>
    <property type="project" value="UniProtKB-KW"/>
</dbReference>
<accession>A0A9W8TPR3</accession>
<organism evidence="2 3">
    <name type="scientific">Xylaria arbuscula</name>
    <dbReference type="NCBI Taxonomy" id="114810"/>
    <lineage>
        <taxon>Eukaryota</taxon>
        <taxon>Fungi</taxon>
        <taxon>Dikarya</taxon>
        <taxon>Ascomycota</taxon>
        <taxon>Pezizomycotina</taxon>
        <taxon>Sordariomycetes</taxon>
        <taxon>Xylariomycetidae</taxon>
        <taxon>Xylariales</taxon>
        <taxon>Xylariaceae</taxon>
        <taxon>Xylaria</taxon>
    </lineage>
</organism>
<gene>
    <name evidence="2" type="ORF">NPX13_g3042</name>
</gene>
<dbReference type="Gene3D" id="3.40.50.720">
    <property type="entry name" value="NAD(P)-binding Rossmann-like Domain"/>
    <property type="match status" value="1"/>
</dbReference>
<name>A0A9W8TPR3_9PEZI</name>
<dbReference type="PANTHER" id="PTHR43157:SF31">
    <property type="entry name" value="PHOSPHATIDYLINOSITOL-GLYCAN BIOSYNTHESIS CLASS F PROTEIN"/>
    <property type="match status" value="1"/>
</dbReference>
<keyword evidence="3" id="KW-1185">Reference proteome</keyword>
<protein>
    <submittedName>
        <fullName evidence="2">Uncharacterized protein</fullName>
    </submittedName>
</protein>
<keyword evidence="1" id="KW-0560">Oxidoreductase</keyword>
<proteinExistence type="predicted"/>